<dbReference type="GO" id="GO:0006412">
    <property type="term" value="P:translation"/>
    <property type="evidence" value="ECO:0007669"/>
    <property type="project" value="UniProtKB-UniRule"/>
</dbReference>
<dbReference type="PANTHER" id="PTHR12919:SF20">
    <property type="entry name" value="SMALL RIBOSOMAL SUBUNIT PROTEIN BS16M"/>
    <property type="match status" value="1"/>
</dbReference>
<dbReference type="PROSITE" id="PS00732">
    <property type="entry name" value="RIBOSOMAL_S16"/>
    <property type="match status" value="1"/>
</dbReference>
<dbReference type="Pfam" id="PF00886">
    <property type="entry name" value="Ribosomal_S16"/>
    <property type="match status" value="1"/>
</dbReference>
<organism evidence="4 5">
    <name type="scientific">Zavarzinia aquatilis</name>
    <dbReference type="NCBI Taxonomy" id="2211142"/>
    <lineage>
        <taxon>Bacteria</taxon>
        <taxon>Pseudomonadati</taxon>
        <taxon>Pseudomonadota</taxon>
        <taxon>Alphaproteobacteria</taxon>
        <taxon>Rhodospirillales</taxon>
        <taxon>Zavarziniaceae</taxon>
        <taxon>Zavarzinia</taxon>
    </lineage>
</organism>
<evidence type="ECO:0000313" key="5">
    <source>
        <dbReference type="Proteomes" id="UP000245461"/>
    </source>
</evidence>
<accession>A0A317DZW4</accession>
<proteinExistence type="inferred from homology"/>
<dbReference type="InterPro" id="IPR020592">
    <property type="entry name" value="Ribosomal_bS16_CS"/>
</dbReference>
<dbReference type="NCBIfam" id="TIGR00002">
    <property type="entry name" value="S16"/>
    <property type="match status" value="1"/>
</dbReference>
<evidence type="ECO:0000256" key="2">
    <source>
        <dbReference type="ARBA" id="ARBA00023274"/>
    </source>
</evidence>
<dbReference type="Gene3D" id="3.30.1320.10">
    <property type="match status" value="1"/>
</dbReference>
<dbReference type="Proteomes" id="UP000245461">
    <property type="component" value="Unassembled WGS sequence"/>
</dbReference>
<protein>
    <recommendedName>
        <fullName evidence="3">Small ribosomal subunit protein bS16</fullName>
    </recommendedName>
</protein>
<reference evidence="4 5" key="1">
    <citation type="submission" date="2018-05" db="EMBL/GenBank/DDBJ databases">
        <title>Zavarzinia sp. HR-AS.</title>
        <authorList>
            <person name="Lee Y."/>
            <person name="Jeon C.O."/>
        </authorList>
    </citation>
    <scope>NUCLEOTIDE SEQUENCE [LARGE SCALE GENOMIC DNA]</scope>
    <source>
        <strain evidence="4 5">HR-AS</strain>
    </source>
</reference>
<sequence length="118" mass="12901">MSVSIRLSRGGAKKRPYYRIVVANSRSPRDGRFIERLGTYNPLVPQDHAERLTLNEERVKYWLAQGAQPTERVAKFLGYKGLIPAPAIVESPKKSAPKAKAQERAKAAAEAAAAAAEA</sequence>
<comment type="similarity">
    <text evidence="3">Belongs to the bacterial ribosomal protein bS16 family.</text>
</comment>
<dbReference type="GO" id="GO:0005737">
    <property type="term" value="C:cytoplasm"/>
    <property type="evidence" value="ECO:0007669"/>
    <property type="project" value="UniProtKB-ARBA"/>
</dbReference>
<evidence type="ECO:0000256" key="3">
    <source>
        <dbReference type="HAMAP-Rule" id="MF_00385"/>
    </source>
</evidence>
<dbReference type="OrthoDB" id="9807878at2"/>
<dbReference type="GO" id="GO:0015935">
    <property type="term" value="C:small ribosomal subunit"/>
    <property type="evidence" value="ECO:0007669"/>
    <property type="project" value="TreeGrafter"/>
</dbReference>
<dbReference type="SUPFAM" id="SSF54565">
    <property type="entry name" value="Ribosomal protein S16"/>
    <property type="match status" value="1"/>
</dbReference>
<dbReference type="AlphaFoldDB" id="A0A317DZW4"/>
<name>A0A317DZW4_9PROT</name>
<keyword evidence="2 3" id="KW-0687">Ribonucleoprotein</keyword>
<dbReference type="EMBL" id="QGLE01000009">
    <property type="protein sequence ID" value="PWR20357.1"/>
    <property type="molecule type" value="Genomic_DNA"/>
</dbReference>
<dbReference type="GO" id="GO:0003735">
    <property type="term" value="F:structural constituent of ribosome"/>
    <property type="evidence" value="ECO:0007669"/>
    <property type="project" value="InterPro"/>
</dbReference>
<gene>
    <name evidence="3" type="primary">rpsP</name>
    <name evidence="4" type="ORF">DKG74_15230</name>
</gene>
<comment type="caution">
    <text evidence="4">The sequence shown here is derived from an EMBL/GenBank/DDBJ whole genome shotgun (WGS) entry which is preliminary data.</text>
</comment>
<evidence type="ECO:0000256" key="1">
    <source>
        <dbReference type="ARBA" id="ARBA00022980"/>
    </source>
</evidence>
<evidence type="ECO:0000313" key="4">
    <source>
        <dbReference type="EMBL" id="PWR20357.1"/>
    </source>
</evidence>
<dbReference type="PANTHER" id="PTHR12919">
    <property type="entry name" value="30S RIBOSOMAL PROTEIN S16"/>
    <property type="match status" value="1"/>
</dbReference>
<keyword evidence="1 3" id="KW-0689">Ribosomal protein</keyword>
<dbReference type="HAMAP" id="MF_00385">
    <property type="entry name" value="Ribosomal_bS16"/>
    <property type="match status" value="1"/>
</dbReference>
<dbReference type="RefSeq" id="WP_109907031.1">
    <property type="nucleotide sequence ID" value="NZ_QGLE01000009.1"/>
</dbReference>
<dbReference type="InterPro" id="IPR023803">
    <property type="entry name" value="Ribosomal_bS16_dom_sf"/>
</dbReference>
<dbReference type="InterPro" id="IPR000307">
    <property type="entry name" value="Ribosomal_bS16"/>
</dbReference>
<keyword evidence="5" id="KW-1185">Reference proteome</keyword>